<dbReference type="EMBL" id="CP133594">
    <property type="protein sequence ID" value="WMW21313.1"/>
    <property type="molecule type" value="Genomic_DNA"/>
</dbReference>
<reference evidence="3" key="1">
    <citation type="submission" date="2023-08" db="EMBL/GenBank/DDBJ databases">
        <title>Methanolobus mangrovi sp. nov. and Methanolobus sediminis sp. nov, two novel methylotrophic methanogens isolated from mangrove sediments in China.</title>
        <authorList>
            <person name="Zhou J."/>
        </authorList>
    </citation>
    <scope>NUCLEOTIDE SEQUENCE</scope>
    <source>
        <strain evidence="3">FTZ2</strain>
    </source>
</reference>
<proteinExistence type="inferred from homology"/>
<dbReference type="InterPro" id="IPR002765">
    <property type="entry name" value="UPF0145_YbjQ-like"/>
</dbReference>
<dbReference type="KEGG" id="mmav:RE476_07825"/>
<dbReference type="Pfam" id="PF01906">
    <property type="entry name" value="YbjQ_1"/>
    <property type="match status" value="1"/>
</dbReference>
<dbReference type="PANTHER" id="PTHR34068:SF2">
    <property type="entry name" value="UPF0145 PROTEIN SCO3412"/>
    <property type="match status" value="1"/>
</dbReference>
<dbReference type="RefSeq" id="WP_309307098.1">
    <property type="nucleotide sequence ID" value="NZ_CP133594.1"/>
</dbReference>
<sequence>MIVTTTDGIDGKELDIIAVVFGNTVRAKHIGSDIMAVLKNIVGGELKGYSDMLTQARKEAFDRMVENAKEIGADAIVNVRFTNSQTMAGAAELLAYGTAVKLKDA</sequence>
<accession>A0AA51UDY8</accession>
<evidence type="ECO:0000256" key="2">
    <source>
        <dbReference type="HAMAP-Rule" id="MF_00338"/>
    </source>
</evidence>
<keyword evidence="4" id="KW-1185">Reference proteome</keyword>
<comment type="similarity">
    <text evidence="1 2">Belongs to the UPF0145 family.</text>
</comment>
<evidence type="ECO:0000313" key="4">
    <source>
        <dbReference type="Proteomes" id="UP001183006"/>
    </source>
</evidence>
<dbReference type="Gene3D" id="3.30.110.70">
    <property type="entry name" value="Hypothetical protein apc22750. Chain B"/>
    <property type="match status" value="1"/>
</dbReference>
<dbReference type="SUPFAM" id="SSF117782">
    <property type="entry name" value="YbjQ-like"/>
    <property type="match status" value="1"/>
</dbReference>
<dbReference type="HAMAP" id="MF_00338">
    <property type="entry name" value="UPF0145"/>
    <property type="match status" value="1"/>
</dbReference>
<protein>
    <recommendedName>
        <fullName evidence="2">UPF0145 protein RE476_07825</fullName>
    </recommendedName>
</protein>
<dbReference type="Proteomes" id="UP001183006">
    <property type="component" value="Chromosome"/>
</dbReference>
<dbReference type="AlphaFoldDB" id="A0AA51UDY8"/>
<organism evidence="3 4">
    <name type="scientific">Methanolobus mangrovi</name>
    <dbReference type="NCBI Taxonomy" id="3072977"/>
    <lineage>
        <taxon>Archaea</taxon>
        <taxon>Methanobacteriati</taxon>
        <taxon>Methanobacteriota</taxon>
        <taxon>Stenosarchaea group</taxon>
        <taxon>Methanomicrobia</taxon>
        <taxon>Methanosarcinales</taxon>
        <taxon>Methanosarcinaceae</taxon>
        <taxon>Methanolobus</taxon>
    </lineage>
</organism>
<evidence type="ECO:0000256" key="1">
    <source>
        <dbReference type="ARBA" id="ARBA00010751"/>
    </source>
</evidence>
<gene>
    <name evidence="3" type="ORF">RE476_07825</name>
</gene>
<dbReference type="InterPro" id="IPR035439">
    <property type="entry name" value="UPF0145_dom_sf"/>
</dbReference>
<dbReference type="GeneID" id="84230040"/>
<name>A0AA51UDY8_9EURY</name>
<evidence type="ECO:0000313" key="3">
    <source>
        <dbReference type="EMBL" id="WMW21313.1"/>
    </source>
</evidence>
<dbReference type="PANTHER" id="PTHR34068">
    <property type="entry name" value="UPF0145 PROTEIN YBJQ"/>
    <property type="match status" value="1"/>
</dbReference>